<organism evidence="2 3">
    <name type="scientific">Loigolactobacillus binensis</name>
    <dbReference type="NCBI Taxonomy" id="2559922"/>
    <lineage>
        <taxon>Bacteria</taxon>
        <taxon>Bacillati</taxon>
        <taxon>Bacillota</taxon>
        <taxon>Bacilli</taxon>
        <taxon>Lactobacillales</taxon>
        <taxon>Lactobacillaceae</taxon>
        <taxon>Loigolactobacillus</taxon>
    </lineage>
</organism>
<evidence type="ECO:0000313" key="3">
    <source>
        <dbReference type="Proteomes" id="UP001597104"/>
    </source>
</evidence>
<evidence type="ECO:0000256" key="1">
    <source>
        <dbReference type="SAM" id="Phobius"/>
    </source>
</evidence>
<dbReference type="EMBL" id="JBHTIO010000008">
    <property type="protein sequence ID" value="MFD0896575.1"/>
    <property type="molecule type" value="Genomic_DNA"/>
</dbReference>
<keyword evidence="3" id="KW-1185">Reference proteome</keyword>
<dbReference type="PANTHER" id="PTHR36840">
    <property type="entry name" value="BLL5714 PROTEIN"/>
    <property type="match status" value="1"/>
</dbReference>
<evidence type="ECO:0000313" key="2">
    <source>
        <dbReference type="EMBL" id="MFD0896575.1"/>
    </source>
</evidence>
<feature type="transmembrane region" description="Helical" evidence="1">
    <location>
        <begin position="145"/>
        <end position="163"/>
    </location>
</feature>
<feature type="transmembrane region" description="Helical" evidence="1">
    <location>
        <begin position="335"/>
        <end position="354"/>
    </location>
</feature>
<protein>
    <submittedName>
        <fullName evidence="2">Low temperature requirement protein A</fullName>
    </submittedName>
</protein>
<reference evidence="3" key="1">
    <citation type="journal article" date="2019" name="Int. J. Syst. Evol. Microbiol.">
        <title>The Global Catalogue of Microorganisms (GCM) 10K type strain sequencing project: providing services to taxonomists for standard genome sequencing and annotation.</title>
        <authorList>
            <consortium name="The Broad Institute Genomics Platform"/>
            <consortium name="The Broad Institute Genome Sequencing Center for Infectious Disease"/>
            <person name="Wu L."/>
            <person name="Ma J."/>
        </authorList>
    </citation>
    <scope>NUCLEOTIDE SEQUENCE [LARGE SCALE GENOMIC DNA]</scope>
    <source>
        <strain evidence="3">CCM 8925</strain>
    </source>
</reference>
<feature type="transmembrane region" description="Helical" evidence="1">
    <location>
        <begin position="113"/>
        <end position="133"/>
    </location>
</feature>
<dbReference type="Pfam" id="PF06772">
    <property type="entry name" value="LtrA"/>
    <property type="match status" value="1"/>
</dbReference>
<feature type="transmembrane region" description="Helical" evidence="1">
    <location>
        <begin position="303"/>
        <end position="323"/>
    </location>
</feature>
<feature type="transmembrane region" description="Helical" evidence="1">
    <location>
        <begin position="278"/>
        <end position="297"/>
    </location>
</feature>
<proteinExistence type="predicted"/>
<feature type="transmembrane region" description="Helical" evidence="1">
    <location>
        <begin position="52"/>
        <end position="73"/>
    </location>
</feature>
<dbReference type="RefSeq" id="WP_137636881.1">
    <property type="nucleotide sequence ID" value="NZ_BJDN01000004.1"/>
</dbReference>
<name>A0ABW3EA88_9LACO</name>
<dbReference type="PANTHER" id="PTHR36840:SF1">
    <property type="entry name" value="BLL5714 PROTEIN"/>
    <property type="match status" value="1"/>
</dbReference>
<keyword evidence="1" id="KW-0472">Membrane</keyword>
<dbReference type="InterPro" id="IPR010640">
    <property type="entry name" value="Low_temperature_requirement_A"/>
</dbReference>
<keyword evidence="1" id="KW-0812">Transmembrane</keyword>
<gene>
    <name evidence="2" type="ORF">ACFQZ7_02305</name>
</gene>
<sequence>MKNSWWGTPRMITDMIQNRKISWLELFSDLVYVVIIHGFVENLSTHFSLDGFISFWILFLFIFNTWTNMVLFFDLHGENNLRNTFFALLQIVAISFTAAFTPAYFAGHYTGFIIAYTFNQLIYMYLFFSTMVADPAHGITTKPFLIAYTVGELIFVGSIFIPSLTVQRLLIFIALVIFISTVMGERNNFTTEFKQRGIPFTITPAIMERYGLFTMIVLGESLAGLIEHGEHIHQLADYGLFLLLLLSVIGMWSVYYTFMEQLRIEAQSYGPLSFFRGLHRFFIACLTLQSFFIAQLFEEPERVFYSGYLIVTILLLCILFVMLRMRVFNPAPLRWQTALLFPLGALVLLVLLALPLMVGLVVADLVLFTIGVSGWLLNMA</sequence>
<dbReference type="Proteomes" id="UP001597104">
    <property type="component" value="Unassembled WGS sequence"/>
</dbReference>
<keyword evidence="1" id="KW-1133">Transmembrane helix</keyword>
<accession>A0ABW3EA88</accession>
<feature type="transmembrane region" description="Helical" evidence="1">
    <location>
        <begin position="169"/>
        <end position="189"/>
    </location>
</feature>
<feature type="transmembrane region" description="Helical" evidence="1">
    <location>
        <begin position="238"/>
        <end position="258"/>
    </location>
</feature>
<feature type="transmembrane region" description="Helical" evidence="1">
    <location>
        <begin position="21"/>
        <end position="40"/>
    </location>
</feature>
<feature type="transmembrane region" description="Helical" evidence="1">
    <location>
        <begin position="85"/>
        <end position="107"/>
    </location>
</feature>
<comment type="caution">
    <text evidence="2">The sequence shown here is derived from an EMBL/GenBank/DDBJ whole genome shotgun (WGS) entry which is preliminary data.</text>
</comment>